<gene>
    <name evidence="2" type="ORF">A3G00_02580</name>
</gene>
<protein>
    <submittedName>
        <fullName evidence="2">Methyltransferase type 11</fullName>
    </submittedName>
</protein>
<evidence type="ECO:0000259" key="1">
    <source>
        <dbReference type="Pfam" id="PF08241"/>
    </source>
</evidence>
<dbReference type="EMBL" id="MFQN01000019">
    <property type="protein sequence ID" value="OGH74341.1"/>
    <property type="molecule type" value="Genomic_DNA"/>
</dbReference>
<sequence>MKRLTNQEKIWGGGFGTEFTRRNYSNIKNIASFDKLHRENFGIGREELYRKFIGNLDRSAKILEVGSNIGTQLALLRKIGFSNLYGVEINRDAVIKSRHLFPDINVVEGSAFDIPFKDGFFDLVFTAAVLIHFPRPDIKRVMSEMYRCSKKYIWGYEYYADKHTEIVYRGNRNILWKGNFAGKFLNLFKDLRLIKKKEMPYLSSANVDMMYLLKKNRI</sequence>
<dbReference type="NCBIfam" id="TIGR03587">
    <property type="entry name" value="Pse_Me-ase"/>
    <property type="match status" value="1"/>
</dbReference>
<dbReference type="Gene3D" id="3.40.50.150">
    <property type="entry name" value="Vaccinia Virus protein VP39"/>
    <property type="match status" value="1"/>
</dbReference>
<proteinExistence type="predicted"/>
<dbReference type="GO" id="GO:0032259">
    <property type="term" value="P:methylation"/>
    <property type="evidence" value="ECO:0007669"/>
    <property type="project" value="UniProtKB-KW"/>
</dbReference>
<reference evidence="2 3" key="1">
    <citation type="journal article" date="2016" name="Nat. Commun.">
        <title>Thousands of microbial genomes shed light on interconnected biogeochemical processes in an aquifer system.</title>
        <authorList>
            <person name="Anantharaman K."/>
            <person name="Brown C.T."/>
            <person name="Hug L.A."/>
            <person name="Sharon I."/>
            <person name="Castelle C.J."/>
            <person name="Probst A.J."/>
            <person name="Thomas B.C."/>
            <person name="Singh A."/>
            <person name="Wilkins M.J."/>
            <person name="Karaoz U."/>
            <person name="Brodie E.L."/>
            <person name="Williams K.H."/>
            <person name="Hubbard S.S."/>
            <person name="Banfield J.F."/>
        </authorList>
    </citation>
    <scope>NUCLEOTIDE SEQUENCE [LARGE SCALE GENOMIC DNA]</scope>
</reference>
<accession>A0A1F6MRS1</accession>
<feature type="domain" description="Methyltransferase type 11" evidence="1">
    <location>
        <begin position="63"/>
        <end position="150"/>
    </location>
</feature>
<organism evidence="2 3">
    <name type="scientific">Candidatus Magasanikbacteria bacterium RIFCSPLOWO2_12_FULL_43_12</name>
    <dbReference type="NCBI Taxonomy" id="1798692"/>
    <lineage>
        <taxon>Bacteria</taxon>
        <taxon>Candidatus Magasanikiibacteriota</taxon>
    </lineage>
</organism>
<keyword evidence="2" id="KW-0489">Methyltransferase</keyword>
<dbReference type="InterPro" id="IPR029063">
    <property type="entry name" value="SAM-dependent_MTases_sf"/>
</dbReference>
<dbReference type="CDD" id="cd02440">
    <property type="entry name" value="AdoMet_MTases"/>
    <property type="match status" value="1"/>
</dbReference>
<name>A0A1F6MRS1_9BACT</name>
<keyword evidence="2" id="KW-0808">Transferase</keyword>
<evidence type="ECO:0000313" key="3">
    <source>
        <dbReference type="Proteomes" id="UP000178347"/>
    </source>
</evidence>
<dbReference type="STRING" id="1798692.A3G00_02580"/>
<dbReference type="InterPro" id="IPR013216">
    <property type="entry name" value="Methyltransf_11"/>
</dbReference>
<dbReference type="GO" id="GO:0008757">
    <property type="term" value="F:S-adenosylmethionine-dependent methyltransferase activity"/>
    <property type="evidence" value="ECO:0007669"/>
    <property type="project" value="InterPro"/>
</dbReference>
<dbReference type="Proteomes" id="UP000178347">
    <property type="component" value="Unassembled WGS sequence"/>
</dbReference>
<dbReference type="SUPFAM" id="SSF53335">
    <property type="entry name" value="S-adenosyl-L-methionine-dependent methyltransferases"/>
    <property type="match status" value="1"/>
</dbReference>
<dbReference type="InterPro" id="IPR020027">
    <property type="entry name" value="Pseudamin_synth-assoc_MeTrfase"/>
</dbReference>
<comment type="caution">
    <text evidence="2">The sequence shown here is derived from an EMBL/GenBank/DDBJ whole genome shotgun (WGS) entry which is preliminary data.</text>
</comment>
<evidence type="ECO:0000313" key="2">
    <source>
        <dbReference type="EMBL" id="OGH74341.1"/>
    </source>
</evidence>
<dbReference type="AlphaFoldDB" id="A0A1F6MRS1"/>
<dbReference type="Pfam" id="PF08241">
    <property type="entry name" value="Methyltransf_11"/>
    <property type="match status" value="1"/>
</dbReference>